<feature type="repeat" description="TPR" evidence="3">
    <location>
        <begin position="531"/>
        <end position="564"/>
    </location>
</feature>
<dbReference type="GO" id="GO:0005576">
    <property type="term" value="C:extracellular region"/>
    <property type="evidence" value="ECO:0007669"/>
    <property type="project" value="InterPro"/>
</dbReference>
<name>A0A819A6E7_9BILA</name>
<keyword evidence="1" id="KW-0677">Repeat</keyword>
<keyword evidence="2 3" id="KW-0802">TPR repeat</keyword>
<evidence type="ECO:0000313" key="7">
    <source>
        <dbReference type="Proteomes" id="UP000663868"/>
    </source>
</evidence>
<dbReference type="SUPFAM" id="SSF56399">
    <property type="entry name" value="ADP-ribosylation"/>
    <property type="match status" value="1"/>
</dbReference>
<feature type="repeat" description="TPR" evidence="3">
    <location>
        <begin position="778"/>
        <end position="811"/>
    </location>
</feature>
<dbReference type="Pfam" id="PF13424">
    <property type="entry name" value="TPR_12"/>
    <property type="match status" value="5"/>
</dbReference>
<organism evidence="6 7">
    <name type="scientific">Adineta steineri</name>
    <dbReference type="NCBI Taxonomy" id="433720"/>
    <lineage>
        <taxon>Eukaryota</taxon>
        <taxon>Metazoa</taxon>
        <taxon>Spiralia</taxon>
        <taxon>Gnathifera</taxon>
        <taxon>Rotifera</taxon>
        <taxon>Eurotatoria</taxon>
        <taxon>Bdelloidea</taxon>
        <taxon>Adinetida</taxon>
        <taxon>Adinetidae</taxon>
        <taxon>Adineta</taxon>
    </lineage>
</organism>
<dbReference type="Proteomes" id="UP000663860">
    <property type="component" value="Unassembled WGS sequence"/>
</dbReference>
<dbReference type="SUPFAM" id="SSF48452">
    <property type="entry name" value="TPR-like"/>
    <property type="match status" value="2"/>
</dbReference>
<dbReference type="EMBL" id="CAJNOE010000057">
    <property type="protein sequence ID" value="CAF0830058.1"/>
    <property type="molecule type" value="Genomic_DNA"/>
</dbReference>
<dbReference type="PANTHER" id="PTHR45641">
    <property type="entry name" value="TETRATRICOPEPTIDE REPEAT PROTEIN (AFU_ORTHOLOGUE AFUA_6G03870)"/>
    <property type="match status" value="1"/>
</dbReference>
<dbReference type="PROSITE" id="PS51996">
    <property type="entry name" value="TR_MART"/>
    <property type="match status" value="1"/>
</dbReference>
<dbReference type="InterPro" id="IPR019734">
    <property type="entry name" value="TPR_rpt"/>
</dbReference>
<comment type="caution">
    <text evidence="6">The sequence shown here is derived from an EMBL/GenBank/DDBJ whole genome shotgun (WGS) entry which is preliminary data.</text>
</comment>
<dbReference type="PROSITE" id="PS50293">
    <property type="entry name" value="TPR_REGION"/>
    <property type="match status" value="1"/>
</dbReference>
<dbReference type="InterPro" id="IPR003540">
    <property type="entry name" value="ADP-ribosyltransferase"/>
</dbReference>
<protein>
    <recommendedName>
        <fullName evidence="4">ADP ribosyltransferase domain-containing protein</fullName>
    </recommendedName>
</protein>
<reference evidence="6" key="1">
    <citation type="submission" date="2021-02" db="EMBL/GenBank/DDBJ databases">
        <authorList>
            <person name="Nowell W R."/>
        </authorList>
    </citation>
    <scope>NUCLEOTIDE SEQUENCE</scope>
</reference>
<accession>A0A819A6E7</accession>
<feature type="repeat" description="TPR" evidence="3">
    <location>
        <begin position="699"/>
        <end position="732"/>
    </location>
</feature>
<feature type="repeat" description="TPR" evidence="3">
    <location>
        <begin position="573"/>
        <end position="606"/>
    </location>
</feature>
<dbReference type="Pfam" id="PF03496">
    <property type="entry name" value="ADPrib_exo_Tox"/>
    <property type="match status" value="1"/>
</dbReference>
<sequence>MEHVKSSTSFRRTTSHETIQFFKPKTNLKHRSLSESDLNKCRAYLIVPLFPIQIAEKSRNLEDFTIIWLDENADKMQLRQLNKYCQIFGDMKVCVDYIEALPRGKIFFIVSESLCQKIIPIIHDLSQVEFVYIFCPLKIKHADDTDWMKIFIKIRGTFIDEQSLLIKLTKDVALLSNQLSSISVFSITKTEYQEKSVKDLNQEQATFMWFQLLIDTLINLPKNDKAKYQMIDECRLHYANNKIEEKKINDFATEYTPKSAISWYTRDSFLYRLLNKALRTENIDDIFKYRFFIADLHLQLSDLHADFIQKWPIFSKKKTLTVYRGQSMSATELKKIQDNIGGFIAINTFLSTTTSSAVAASFAGDGSGRPLLESVIFEIDIDPSKTTRPFANIQLLSVMKNENEIIFSIGTVFRIESVELITDDLWNVKLIISEKDDEKLKEVYSYLKNDLTMDTPSLQNLGDFLREMAEYEKAEHYYRLLINELPAQHEDIANIYNGIGVTYYERGLDDEAMKYFQDALGMKAAKYEVVAATYVNIGLVQTRQSQNIAALKSYQQAVEIMENNSAKPNMVLASFFLNIGSIYDRQGDYRTALEYFKKSLDIARSIIPLFHPFYITLYNNIGLVYDNLADYKLALNNFDAALTISQKILPPHHSSLVPIYTNIGEVFVSLCSYENALEYHDKALQTELKSSNLNRHTMASIYNNIGLAHQNSGSFVEALVNFEKALEFATEPRTLTSLFNNLGTTFLMLNNHEKAITNFQTAVELKLKYLDEKHPSLATTYHNLASLYQTIQDYPNALKYSEKTLNIDKITLPPNHPNLATTYNNIALIYYKMLDFNRALQYCEEAIRIMNQSSFPDNHPLTVLFRNTMKIVQEKLQKT</sequence>
<dbReference type="Gene3D" id="3.90.176.10">
    <property type="entry name" value="Toxin ADP-ribosyltransferase, Chain A, domain 1"/>
    <property type="match status" value="1"/>
</dbReference>
<dbReference type="SMART" id="SM00028">
    <property type="entry name" value="TPR"/>
    <property type="match status" value="10"/>
</dbReference>
<feature type="repeat" description="TPR" evidence="3">
    <location>
        <begin position="657"/>
        <end position="690"/>
    </location>
</feature>
<dbReference type="EMBL" id="CAJOBB010000933">
    <property type="protein sequence ID" value="CAF3779185.1"/>
    <property type="molecule type" value="Genomic_DNA"/>
</dbReference>
<dbReference type="AlphaFoldDB" id="A0A819A6E7"/>
<dbReference type="Gene3D" id="1.25.40.10">
    <property type="entry name" value="Tetratricopeptide repeat domain"/>
    <property type="match status" value="4"/>
</dbReference>
<evidence type="ECO:0000256" key="3">
    <source>
        <dbReference type="PROSITE-ProRule" id="PRU00339"/>
    </source>
</evidence>
<feature type="domain" description="ADP ribosyltransferase" evidence="4">
    <location>
        <begin position="257"/>
        <end position="433"/>
    </location>
</feature>
<evidence type="ECO:0000313" key="6">
    <source>
        <dbReference type="EMBL" id="CAF3779185.1"/>
    </source>
</evidence>
<feature type="repeat" description="TPR" evidence="3">
    <location>
        <begin position="820"/>
        <end position="853"/>
    </location>
</feature>
<feature type="repeat" description="TPR" evidence="3">
    <location>
        <begin position="615"/>
        <end position="648"/>
    </location>
</feature>
<dbReference type="Proteomes" id="UP000663868">
    <property type="component" value="Unassembled WGS sequence"/>
</dbReference>
<feature type="repeat" description="TPR" evidence="3">
    <location>
        <begin position="736"/>
        <end position="769"/>
    </location>
</feature>
<evidence type="ECO:0000256" key="1">
    <source>
        <dbReference type="ARBA" id="ARBA00022737"/>
    </source>
</evidence>
<evidence type="ECO:0000256" key="2">
    <source>
        <dbReference type="ARBA" id="ARBA00022803"/>
    </source>
</evidence>
<feature type="repeat" description="TPR" evidence="3">
    <location>
        <begin position="493"/>
        <end position="526"/>
    </location>
</feature>
<dbReference type="PANTHER" id="PTHR45641:SF1">
    <property type="entry name" value="AAA+ ATPASE DOMAIN-CONTAINING PROTEIN"/>
    <property type="match status" value="1"/>
</dbReference>
<proteinExistence type="predicted"/>
<evidence type="ECO:0000259" key="4">
    <source>
        <dbReference type="Pfam" id="PF03496"/>
    </source>
</evidence>
<dbReference type="InterPro" id="IPR011990">
    <property type="entry name" value="TPR-like_helical_dom_sf"/>
</dbReference>
<dbReference type="PROSITE" id="PS50005">
    <property type="entry name" value="TPR"/>
    <property type="match status" value="9"/>
</dbReference>
<evidence type="ECO:0000313" key="5">
    <source>
        <dbReference type="EMBL" id="CAF0830058.1"/>
    </source>
</evidence>
<gene>
    <name evidence="5" type="ORF">IZO911_LOCUS8480</name>
    <name evidence="6" type="ORF">KXQ929_LOCUS15825</name>
</gene>